<accession>A0A8J4QYX6</accession>
<evidence type="ECO:0000313" key="2">
    <source>
        <dbReference type="EMBL" id="KAF3954383.1"/>
    </source>
</evidence>
<gene>
    <name evidence="2" type="ORF">CMV_020261</name>
</gene>
<dbReference type="AlphaFoldDB" id="A0A8J4QYX6"/>
<feature type="compositionally biased region" description="Low complexity" evidence="1">
    <location>
        <begin position="329"/>
        <end position="339"/>
    </location>
</feature>
<feature type="compositionally biased region" description="Basic and acidic residues" evidence="1">
    <location>
        <begin position="55"/>
        <end position="78"/>
    </location>
</feature>
<dbReference type="Proteomes" id="UP000737018">
    <property type="component" value="Unassembled WGS sequence"/>
</dbReference>
<protein>
    <recommendedName>
        <fullName evidence="4">Membrane-associated kinase regulator 5</fullName>
    </recommendedName>
</protein>
<dbReference type="PANTHER" id="PTHR33929:SF4">
    <property type="entry name" value="MEMBRANE-ASSOCIATED KINASE REGULATOR 5"/>
    <property type="match status" value="1"/>
</dbReference>
<feature type="compositionally biased region" description="Basic and acidic residues" evidence="1">
    <location>
        <begin position="200"/>
        <end position="218"/>
    </location>
</feature>
<dbReference type="GO" id="GO:0005886">
    <property type="term" value="C:plasma membrane"/>
    <property type="evidence" value="ECO:0007669"/>
    <property type="project" value="InterPro"/>
</dbReference>
<evidence type="ECO:0000313" key="3">
    <source>
        <dbReference type="Proteomes" id="UP000737018"/>
    </source>
</evidence>
<dbReference type="OrthoDB" id="689803at2759"/>
<dbReference type="EMBL" id="JRKL02003720">
    <property type="protein sequence ID" value="KAF3954383.1"/>
    <property type="molecule type" value="Genomic_DNA"/>
</dbReference>
<reference evidence="2" key="1">
    <citation type="submission" date="2020-03" db="EMBL/GenBank/DDBJ databases">
        <title>Castanea mollissima Vanexum genome sequencing.</title>
        <authorList>
            <person name="Staton M."/>
        </authorList>
    </citation>
    <scope>NUCLEOTIDE SEQUENCE</scope>
    <source>
        <tissue evidence="2">Leaf</tissue>
    </source>
</reference>
<name>A0A8J4QYX6_9ROSI</name>
<evidence type="ECO:0000256" key="1">
    <source>
        <dbReference type="SAM" id="MobiDB-lite"/>
    </source>
</evidence>
<feature type="region of interest" description="Disordered" evidence="1">
    <location>
        <begin position="138"/>
        <end position="218"/>
    </location>
</feature>
<feature type="compositionally biased region" description="Polar residues" evidence="1">
    <location>
        <begin position="190"/>
        <end position="199"/>
    </location>
</feature>
<dbReference type="PANTHER" id="PTHR33929">
    <property type="entry name" value="MEMBRANE-ASSOCIATED KINASE REGULATOR 2-RELATED"/>
    <property type="match status" value="1"/>
</dbReference>
<feature type="region of interest" description="Disordered" evidence="1">
    <location>
        <begin position="329"/>
        <end position="356"/>
    </location>
</feature>
<feature type="region of interest" description="Disordered" evidence="1">
    <location>
        <begin position="253"/>
        <end position="272"/>
    </location>
</feature>
<dbReference type="InterPro" id="IPR039619">
    <property type="entry name" value="MAKR2/5"/>
</dbReference>
<feature type="compositionally biased region" description="Polar residues" evidence="1">
    <location>
        <begin position="347"/>
        <end position="356"/>
    </location>
</feature>
<comment type="caution">
    <text evidence="2">The sequence shown here is derived from an EMBL/GenBank/DDBJ whole genome shotgun (WGS) entry which is preliminary data.</text>
</comment>
<feature type="compositionally biased region" description="Basic and acidic residues" evidence="1">
    <location>
        <begin position="164"/>
        <end position="174"/>
    </location>
</feature>
<proteinExistence type="predicted"/>
<keyword evidence="3" id="KW-1185">Reference proteome</keyword>
<evidence type="ECO:0008006" key="4">
    <source>
        <dbReference type="Google" id="ProtNLM"/>
    </source>
</evidence>
<feature type="region of interest" description="Disordered" evidence="1">
    <location>
        <begin position="55"/>
        <end position="81"/>
    </location>
</feature>
<sequence length="378" mass="42511">MDALNFLKFWRPTTINPLTTNGAPNPLVKKWDEFEEEEEEDSFFDLELLVSDIDITKNKTNADPETNNDKENKTRLDSNENNLSKKAVLNFSNPTLSLSPNDSISRRKILPIEPNSKPQSPISLLKSAPNFQVLKFKKPRSKSKSMAALLESERTESKTISMDTHQKQLRKQESKAATSKFKVEEEDPNNSRLTRAYSSRKNESKLQNHQASEDSKTERFSKDLMQKYLNLIKPLYVKVSKRYGDKIKLSDELSVGSPASSPATMAVPKKEKQGNIPAGIRVVCKHLGKSKSSSAIGAVPVVNRRDDSLLQQHDGIQSAILHCKRSFNGSRESSSLSRSVTLHEKTSNSYSRDSSQLWRSASDPSVKKTIRNCIEEGI</sequence>
<organism evidence="2 3">
    <name type="scientific">Castanea mollissima</name>
    <name type="common">Chinese chestnut</name>
    <dbReference type="NCBI Taxonomy" id="60419"/>
    <lineage>
        <taxon>Eukaryota</taxon>
        <taxon>Viridiplantae</taxon>
        <taxon>Streptophyta</taxon>
        <taxon>Embryophyta</taxon>
        <taxon>Tracheophyta</taxon>
        <taxon>Spermatophyta</taxon>
        <taxon>Magnoliopsida</taxon>
        <taxon>eudicotyledons</taxon>
        <taxon>Gunneridae</taxon>
        <taxon>Pentapetalae</taxon>
        <taxon>rosids</taxon>
        <taxon>fabids</taxon>
        <taxon>Fagales</taxon>
        <taxon>Fagaceae</taxon>
        <taxon>Castanea</taxon>
    </lineage>
</organism>